<dbReference type="InterPro" id="IPR023170">
    <property type="entry name" value="HhH_base_excis_C"/>
</dbReference>
<dbReference type="GO" id="GO:0032993">
    <property type="term" value="C:protein-DNA complex"/>
    <property type="evidence" value="ECO:0007669"/>
    <property type="project" value="TreeGrafter"/>
</dbReference>
<keyword evidence="8" id="KW-0804">Transcription</keyword>
<reference evidence="11 12" key="1">
    <citation type="submission" date="2015-05" db="EMBL/GenBank/DDBJ databases">
        <title>Photobacterium galathea sp. nov.</title>
        <authorList>
            <person name="Machado H."/>
            <person name="Gram L."/>
        </authorList>
    </citation>
    <scope>NUCLEOTIDE SEQUENCE [LARGE SCALE GENOMIC DNA]</scope>
    <source>
        <strain evidence="11 12">DSM 22954</strain>
    </source>
</reference>
<dbReference type="GO" id="GO:0003700">
    <property type="term" value="F:DNA-binding transcription factor activity"/>
    <property type="evidence" value="ECO:0007669"/>
    <property type="project" value="InterPro"/>
</dbReference>
<dbReference type="InterPro" id="IPR010316">
    <property type="entry name" value="AlkA_N"/>
</dbReference>
<keyword evidence="4" id="KW-0489">Methyltransferase</keyword>
<dbReference type="SUPFAM" id="SSF55945">
    <property type="entry name" value="TATA-box binding protein-like"/>
    <property type="match status" value="1"/>
</dbReference>
<dbReference type="RefSeq" id="WP_047885039.1">
    <property type="nucleotide sequence ID" value="NZ_CP071326.1"/>
</dbReference>
<protein>
    <recommendedName>
        <fullName evidence="3">DNA-3-methyladenine glycosylase II</fullName>
        <ecNumber evidence="3">3.2.2.21</ecNumber>
    </recommendedName>
</protein>
<dbReference type="SMART" id="SM00342">
    <property type="entry name" value="HTH_ARAC"/>
    <property type="match status" value="1"/>
</dbReference>
<accession>A0A0J1HEA8</accession>
<evidence type="ECO:0000256" key="8">
    <source>
        <dbReference type="ARBA" id="ARBA00023163"/>
    </source>
</evidence>
<evidence type="ECO:0000256" key="6">
    <source>
        <dbReference type="ARBA" id="ARBA00023015"/>
    </source>
</evidence>
<keyword evidence="9" id="KW-0234">DNA repair</keyword>
<dbReference type="InterPro" id="IPR035451">
    <property type="entry name" value="Ada-like_dom_sf"/>
</dbReference>
<dbReference type="Pfam" id="PF02805">
    <property type="entry name" value="Ada_Zn_binding"/>
    <property type="match status" value="1"/>
</dbReference>
<dbReference type="GO" id="GO:0006285">
    <property type="term" value="P:base-excision repair, AP site formation"/>
    <property type="evidence" value="ECO:0007669"/>
    <property type="project" value="TreeGrafter"/>
</dbReference>
<gene>
    <name evidence="11" type="ORF">ABT57_09785</name>
</gene>
<comment type="catalytic activity">
    <reaction evidence="1">
        <text>Hydrolysis of alkylated DNA, releasing 3-methyladenine, 3-methylguanine, 7-methylguanine and 7-methyladenine.</text>
        <dbReference type="EC" id="3.2.2.21"/>
    </reaction>
</comment>
<name>A0A0J1HEA8_9GAMM</name>
<dbReference type="InterPro" id="IPR051912">
    <property type="entry name" value="Alkylbase_DNA_Glycosylase/TA"/>
</dbReference>
<evidence type="ECO:0000256" key="9">
    <source>
        <dbReference type="ARBA" id="ARBA00023204"/>
    </source>
</evidence>
<dbReference type="GO" id="GO:0008168">
    <property type="term" value="F:methyltransferase activity"/>
    <property type="evidence" value="ECO:0007669"/>
    <property type="project" value="UniProtKB-KW"/>
</dbReference>
<dbReference type="GO" id="GO:0043916">
    <property type="term" value="F:DNA-7-methylguanine glycosylase activity"/>
    <property type="evidence" value="ECO:0007669"/>
    <property type="project" value="TreeGrafter"/>
</dbReference>
<evidence type="ECO:0000313" key="12">
    <source>
        <dbReference type="Proteomes" id="UP000035909"/>
    </source>
</evidence>
<dbReference type="Gene3D" id="1.10.10.60">
    <property type="entry name" value="Homeodomain-like"/>
    <property type="match status" value="2"/>
</dbReference>
<evidence type="ECO:0000256" key="1">
    <source>
        <dbReference type="ARBA" id="ARBA00000086"/>
    </source>
</evidence>
<dbReference type="InterPro" id="IPR009057">
    <property type="entry name" value="Homeodomain-like_sf"/>
</dbReference>
<dbReference type="SUPFAM" id="SSF48150">
    <property type="entry name" value="DNA-glycosylase"/>
    <property type="match status" value="1"/>
</dbReference>
<dbReference type="Pfam" id="PF12833">
    <property type="entry name" value="HTH_18"/>
    <property type="match status" value="1"/>
</dbReference>
<evidence type="ECO:0000256" key="5">
    <source>
        <dbReference type="ARBA" id="ARBA00022763"/>
    </source>
</evidence>
<dbReference type="Gene3D" id="1.10.340.30">
    <property type="entry name" value="Hypothetical protein, domain 2"/>
    <property type="match status" value="1"/>
</dbReference>
<dbReference type="GO" id="GO:0008270">
    <property type="term" value="F:zinc ion binding"/>
    <property type="evidence" value="ECO:0007669"/>
    <property type="project" value="InterPro"/>
</dbReference>
<comment type="caution">
    <text evidence="11">The sequence shown here is derived from an EMBL/GenBank/DDBJ whole genome shotgun (WGS) entry which is preliminary data.</text>
</comment>
<comment type="cofactor">
    <cofactor evidence="2">
        <name>Zn(2+)</name>
        <dbReference type="ChEBI" id="CHEBI:29105"/>
    </cofactor>
</comment>
<dbReference type="Pfam" id="PF06029">
    <property type="entry name" value="AlkA_N"/>
    <property type="match status" value="1"/>
</dbReference>
<dbReference type="CDD" id="cd00056">
    <property type="entry name" value="ENDO3c"/>
    <property type="match status" value="1"/>
</dbReference>
<dbReference type="PANTHER" id="PTHR43003">
    <property type="entry name" value="DNA-3-METHYLADENINE GLYCOSYLASE"/>
    <property type="match status" value="1"/>
</dbReference>
<dbReference type="GO" id="GO:0008725">
    <property type="term" value="F:DNA-3-methyladenine glycosylase activity"/>
    <property type="evidence" value="ECO:0007669"/>
    <property type="project" value="TreeGrafter"/>
</dbReference>
<evidence type="ECO:0000256" key="7">
    <source>
        <dbReference type="ARBA" id="ARBA00023159"/>
    </source>
</evidence>
<organism evidence="11 12">
    <name type="scientific">Photobacterium ganghwense</name>
    <dbReference type="NCBI Taxonomy" id="320778"/>
    <lineage>
        <taxon>Bacteria</taxon>
        <taxon>Pseudomonadati</taxon>
        <taxon>Pseudomonadota</taxon>
        <taxon>Gammaproteobacteria</taxon>
        <taxon>Vibrionales</taxon>
        <taxon>Vibrionaceae</taxon>
        <taxon>Photobacterium</taxon>
    </lineage>
</organism>
<keyword evidence="7" id="KW-0010">Activator</keyword>
<dbReference type="SUPFAM" id="SSF57884">
    <property type="entry name" value="Ada DNA repair protein, N-terminal domain (N-Ada 10)"/>
    <property type="match status" value="1"/>
</dbReference>
<evidence type="ECO:0000256" key="3">
    <source>
        <dbReference type="ARBA" id="ARBA00012000"/>
    </source>
</evidence>
<dbReference type="InterPro" id="IPR018060">
    <property type="entry name" value="HTH_AraC"/>
</dbReference>
<dbReference type="GO" id="GO:0005737">
    <property type="term" value="C:cytoplasm"/>
    <property type="evidence" value="ECO:0007669"/>
    <property type="project" value="TreeGrafter"/>
</dbReference>
<dbReference type="GO" id="GO:0032131">
    <property type="term" value="F:alkylated DNA binding"/>
    <property type="evidence" value="ECO:0007669"/>
    <property type="project" value="TreeGrafter"/>
</dbReference>
<dbReference type="InterPro" id="IPR037046">
    <property type="entry name" value="AlkA_N_sf"/>
</dbReference>
<keyword evidence="6" id="KW-0805">Transcription regulation</keyword>
<dbReference type="SMART" id="SM00478">
    <property type="entry name" value="ENDO3c"/>
    <property type="match status" value="1"/>
</dbReference>
<dbReference type="Gene3D" id="1.10.1670.10">
    <property type="entry name" value="Helix-hairpin-Helix base-excision DNA repair enzymes (C-terminal)"/>
    <property type="match status" value="1"/>
</dbReference>
<dbReference type="InterPro" id="IPR003265">
    <property type="entry name" value="HhH-GPD_domain"/>
</dbReference>
<evidence type="ECO:0000256" key="2">
    <source>
        <dbReference type="ARBA" id="ARBA00001947"/>
    </source>
</evidence>
<dbReference type="GO" id="GO:0006307">
    <property type="term" value="P:DNA alkylation repair"/>
    <property type="evidence" value="ECO:0007669"/>
    <property type="project" value="TreeGrafter"/>
</dbReference>
<dbReference type="Gene3D" id="3.40.10.10">
    <property type="entry name" value="DNA Methylphosphotriester Repair Domain"/>
    <property type="match status" value="1"/>
</dbReference>
<dbReference type="PROSITE" id="PS01124">
    <property type="entry name" value="HTH_ARAC_FAMILY_2"/>
    <property type="match status" value="1"/>
</dbReference>
<dbReference type="SMART" id="SM01009">
    <property type="entry name" value="AlkA_N"/>
    <property type="match status" value="1"/>
</dbReference>
<dbReference type="OrthoDB" id="9811249at2"/>
<feature type="domain" description="HTH araC/xylS-type" evidence="10">
    <location>
        <begin position="86"/>
        <end position="184"/>
    </location>
</feature>
<dbReference type="InterPro" id="IPR011257">
    <property type="entry name" value="DNA_glycosylase"/>
</dbReference>
<dbReference type="EMBL" id="LDOU01000007">
    <property type="protein sequence ID" value="KLV09951.1"/>
    <property type="molecule type" value="Genomic_DNA"/>
</dbReference>
<dbReference type="PANTHER" id="PTHR43003:SF13">
    <property type="entry name" value="DNA-3-METHYLADENINE GLYCOSYLASE 2"/>
    <property type="match status" value="1"/>
</dbReference>
<dbReference type="PATRIC" id="fig|320778.3.peg.2133"/>
<proteinExistence type="predicted"/>
<sequence>MLTPMQCHEARMARDRRYDGLFFTAVKTTGIYCRSICPAMPPLEKNVEYFDSAVAAAQAGYRPCLRCRPDSAPGSPAWLGKNTTLRRAQRLIDEGALIAGSIARLAERLGVTDRYLRKLFQDELGLSPKAYSLYQQCLLAKKLLHETRLPVTHIALASGFGSIRRFNDCFKQHFSLAPTQVRKQPGEPVSGAVTFSVSLAYRPPYHWAGVRNFYASRLIEGLEWLDDTSYGRTFQFFHTDDVVGEKDKTDGTAQSARIYHGWFTARHDADNTRFIVTISLDDLSVLPQVLATIRRCLDLDADSSVIDTALERATVLPLPVEGLRLPGIWSPFEAGIRAILGQQVSVKAARNLVVKIVAMNPENTDAHCFFPTPEQLLEYDLNQLGMPERRRQTLREFARFAAEHPLDNPDALLALPGIGPWTVNYLRMRGCSDPDIFLDGDLGVKKALEHCECQPALAAPWRSYLTLHLWNTL</sequence>
<keyword evidence="4" id="KW-0808">Transferase</keyword>
<dbReference type="Proteomes" id="UP000035909">
    <property type="component" value="Unassembled WGS sequence"/>
</dbReference>
<evidence type="ECO:0000259" key="10">
    <source>
        <dbReference type="PROSITE" id="PS01124"/>
    </source>
</evidence>
<keyword evidence="5" id="KW-0227">DNA damage</keyword>
<dbReference type="SUPFAM" id="SSF46689">
    <property type="entry name" value="Homeodomain-like"/>
    <property type="match status" value="1"/>
</dbReference>
<dbReference type="AlphaFoldDB" id="A0A0J1HEA8"/>
<dbReference type="GO" id="GO:0043565">
    <property type="term" value="F:sequence-specific DNA binding"/>
    <property type="evidence" value="ECO:0007669"/>
    <property type="project" value="InterPro"/>
</dbReference>
<evidence type="ECO:0000313" key="11">
    <source>
        <dbReference type="EMBL" id="KLV09951.1"/>
    </source>
</evidence>
<evidence type="ECO:0000256" key="4">
    <source>
        <dbReference type="ARBA" id="ARBA00022603"/>
    </source>
</evidence>
<dbReference type="EC" id="3.2.2.21" evidence="3"/>
<dbReference type="Gene3D" id="3.30.310.20">
    <property type="entry name" value="DNA-3-methyladenine glycosylase AlkA, N-terminal domain"/>
    <property type="match status" value="1"/>
</dbReference>
<dbReference type="STRING" id="320778.ABT57_09785"/>
<dbReference type="InterPro" id="IPR004026">
    <property type="entry name" value="Ada_DNA_repair_Zn-bd"/>
</dbReference>
<keyword evidence="12" id="KW-1185">Reference proteome</keyword>
<dbReference type="GO" id="GO:0032259">
    <property type="term" value="P:methylation"/>
    <property type="evidence" value="ECO:0007669"/>
    <property type="project" value="UniProtKB-KW"/>
</dbReference>